<comment type="function">
    <text evidence="6">Required for the assembly and/or stability of the 40S ribosomal subunit. Required for the processing of the 20S rRNA-precursor to mature 18S rRNA in a late step of the maturation of 40S ribosomal subunits.</text>
</comment>
<organism evidence="9 10">
    <name type="scientific">Lithocarpus litseifolius</name>
    <dbReference type="NCBI Taxonomy" id="425828"/>
    <lineage>
        <taxon>Eukaryota</taxon>
        <taxon>Viridiplantae</taxon>
        <taxon>Streptophyta</taxon>
        <taxon>Embryophyta</taxon>
        <taxon>Tracheophyta</taxon>
        <taxon>Spermatophyta</taxon>
        <taxon>Magnoliopsida</taxon>
        <taxon>eudicotyledons</taxon>
        <taxon>Gunneridae</taxon>
        <taxon>Pentapetalae</taxon>
        <taxon>rosids</taxon>
        <taxon>fabids</taxon>
        <taxon>Fagales</taxon>
        <taxon>Fagaceae</taxon>
        <taxon>Lithocarpus</taxon>
    </lineage>
</organism>
<dbReference type="EMBL" id="JAZDWU010000011">
    <property type="protein sequence ID" value="KAK9985887.1"/>
    <property type="molecule type" value="Genomic_DNA"/>
</dbReference>
<dbReference type="Gene3D" id="3.40.50.10490">
    <property type="entry name" value="Glucose-6-phosphate isomerase like protein, domain 1"/>
    <property type="match status" value="1"/>
</dbReference>
<dbReference type="HAMAP" id="MF_03015">
    <property type="entry name" value="Ribosomal_S2_euk"/>
    <property type="match status" value="1"/>
</dbReference>
<evidence type="ECO:0000256" key="4">
    <source>
        <dbReference type="ARBA" id="ARBA00022980"/>
    </source>
</evidence>
<dbReference type="PROSITE" id="PS00963">
    <property type="entry name" value="RIBOSOMAL_S2_2"/>
    <property type="match status" value="1"/>
</dbReference>
<keyword evidence="10" id="KW-1185">Reference proteome</keyword>
<comment type="subcellular location">
    <subcellularLocation>
        <location evidence="1 6">Cytoplasm</location>
    </subcellularLocation>
</comment>
<reference evidence="9 10" key="1">
    <citation type="submission" date="2024-01" db="EMBL/GenBank/DDBJ databases">
        <title>A telomere-to-telomere, gap-free genome of sweet tea (Lithocarpus litseifolius).</title>
        <authorList>
            <person name="Zhou J."/>
        </authorList>
    </citation>
    <scope>NUCLEOTIDE SEQUENCE [LARGE SCALE GENOMIC DNA]</scope>
    <source>
        <strain evidence="9">Zhou-2022a</strain>
        <tissue evidence="9">Leaf</tissue>
    </source>
</reference>
<name>A0AAW2BJF1_9ROSI</name>
<evidence type="ECO:0000256" key="1">
    <source>
        <dbReference type="ARBA" id="ARBA00004496"/>
    </source>
</evidence>
<evidence type="ECO:0000256" key="7">
    <source>
        <dbReference type="RuleBase" id="RU003631"/>
    </source>
</evidence>
<dbReference type="Proteomes" id="UP001459277">
    <property type="component" value="Unassembled WGS sequence"/>
</dbReference>
<evidence type="ECO:0000256" key="8">
    <source>
        <dbReference type="SAM" id="MobiDB-lite"/>
    </source>
</evidence>
<dbReference type="GO" id="GO:0000028">
    <property type="term" value="P:ribosomal small subunit assembly"/>
    <property type="evidence" value="ECO:0007669"/>
    <property type="project" value="UniProtKB-UniRule"/>
</dbReference>
<evidence type="ECO:0000256" key="2">
    <source>
        <dbReference type="ARBA" id="ARBA00006242"/>
    </source>
</evidence>
<dbReference type="InterPro" id="IPR001865">
    <property type="entry name" value="Ribosomal_uS2"/>
</dbReference>
<proteinExistence type="inferred from homology"/>
<comment type="subunit">
    <text evidence="6">Component of the small ribosomal subunit. Mature ribosomes consist of a small (40S) and a large (60S) subunit. The 40S subunit contains about 33 different proteins and 1 molecule of RNA (18S). The 60S subunit contains about 49 different proteins and 3 molecules of RNA (25S, 5.8S and 5S). Interacts with ribosomal protein S21.</text>
</comment>
<dbReference type="CDD" id="cd01425">
    <property type="entry name" value="RPS2"/>
    <property type="match status" value="1"/>
</dbReference>
<dbReference type="GO" id="GO:0003735">
    <property type="term" value="F:structural constituent of ribosome"/>
    <property type="evidence" value="ECO:0007669"/>
    <property type="project" value="UniProtKB-UniRule"/>
</dbReference>
<evidence type="ECO:0000256" key="3">
    <source>
        <dbReference type="ARBA" id="ARBA00022490"/>
    </source>
</evidence>
<dbReference type="GO" id="GO:0006412">
    <property type="term" value="P:translation"/>
    <property type="evidence" value="ECO:0007669"/>
    <property type="project" value="UniProtKB-UniRule"/>
</dbReference>
<feature type="region of interest" description="Disordered" evidence="8">
    <location>
        <begin position="383"/>
        <end position="433"/>
    </location>
</feature>
<dbReference type="InterPro" id="IPR005707">
    <property type="entry name" value="Ribosomal_uS2_euk/arc"/>
</dbReference>
<dbReference type="InterPro" id="IPR018130">
    <property type="entry name" value="Ribosomal_uS2_CS"/>
</dbReference>
<comment type="caution">
    <text evidence="9">The sequence shown here is derived from an EMBL/GenBank/DDBJ whole genome shotgun (WGS) entry which is preliminary data.</text>
</comment>
<keyword evidence="4 6" id="KW-0689">Ribosomal protein</keyword>
<feature type="compositionally biased region" description="Basic and acidic residues" evidence="8">
    <location>
        <begin position="383"/>
        <end position="393"/>
    </location>
</feature>
<dbReference type="PRINTS" id="PR00395">
    <property type="entry name" value="RIBOSOMALS2"/>
</dbReference>
<accession>A0AAW2BJF1</accession>
<dbReference type="FunFam" id="3.40.50.10490:FF:000017">
    <property type="entry name" value="40S ribosomal protein SA"/>
    <property type="match status" value="1"/>
</dbReference>
<dbReference type="InterPro" id="IPR027498">
    <property type="entry name" value="Ribosomal_uS2_euk"/>
</dbReference>
<dbReference type="SUPFAM" id="SSF52313">
    <property type="entry name" value="Ribosomal protein S2"/>
    <property type="match status" value="1"/>
</dbReference>
<dbReference type="AlphaFoldDB" id="A0AAW2BJF1"/>
<dbReference type="GO" id="GO:0022627">
    <property type="term" value="C:cytosolic small ribosomal subunit"/>
    <property type="evidence" value="ECO:0007669"/>
    <property type="project" value="UniProtKB-UniRule"/>
</dbReference>
<keyword evidence="3 6" id="KW-0963">Cytoplasm</keyword>
<evidence type="ECO:0000256" key="6">
    <source>
        <dbReference type="HAMAP-Rule" id="MF_03015"/>
    </source>
</evidence>
<keyword evidence="5 6" id="KW-0687">Ribonucleoprotein</keyword>
<evidence type="ECO:0000313" key="9">
    <source>
        <dbReference type="EMBL" id="KAK9985887.1"/>
    </source>
</evidence>
<evidence type="ECO:0000313" key="10">
    <source>
        <dbReference type="Proteomes" id="UP001459277"/>
    </source>
</evidence>
<dbReference type="NCBIfam" id="TIGR01012">
    <property type="entry name" value="uS2_euk_arch"/>
    <property type="match status" value="1"/>
</dbReference>
<evidence type="ECO:0000256" key="5">
    <source>
        <dbReference type="ARBA" id="ARBA00023274"/>
    </source>
</evidence>
<protein>
    <recommendedName>
        <fullName evidence="6">Small ribosomal subunit protein uS2</fullName>
    </recommendedName>
</protein>
<dbReference type="PANTHER" id="PTHR11489">
    <property type="entry name" value="40S RIBOSOMAL PROTEIN SA"/>
    <property type="match status" value="1"/>
</dbReference>
<dbReference type="InterPro" id="IPR023591">
    <property type="entry name" value="Ribosomal_uS2_flav_dom_sf"/>
</dbReference>
<comment type="similarity">
    <text evidence="2 6 7">Belongs to the universal ribosomal protein uS2 family.</text>
</comment>
<dbReference type="Pfam" id="PF00318">
    <property type="entry name" value="Ribosomal_S2"/>
    <property type="match status" value="2"/>
</dbReference>
<feature type="compositionally biased region" description="Basic and acidic residues" evidence="8">
    <location>
        <begin position="408"/>
        <end position="433"/>
    </location>
</feature>
<sequence>MENTAAATPAQLSQKEKDIQMMLASHVHLGTKNIDFQMERYVFKRRSDGIYIINVGKTWEKLQLAARVIVAIENPQDIIVQSARPYGQRAVLKFAQYTGAQAIAGRHTPGTFTNQLQTSFSEPRLLILTDPRTDHQPIKEAALGNIPTIAFCDTDSPMRYVDIGIPANNKGKHSIGCLFWLLARMVLQMRGTIRPGSRWEVMVDLFFYREPEEAKQQEEEEEAQPMGDYGIEYNPAPLASDQWPVQGAADAQWIPDAPQPISTVTAAWTPETGPAAITGEWDPIAPPIPIEGHAHEAVSIVLSFVRLRRYESASPSIGKLKVVSKKIYDYVRHDLKEIAFPSSLPDPPHVKKRPKLTWRDRFLILKEASRLYAASWARDIGPDLRPNDYKKFDEDESESKPNGAKGGTTKEREPSTLEDLGTKAGERMVDPRA</sequence>
<gene>
    <name evidence="9" type="ORF">SO802_030838</name>
</gene>